<protein>
    <submittedName>
        <fullName evidence="1">Guanosine 5'-monophosphate oxidoreductase</fullName>
        <ecNumber evidence="1">1.7.1.7</ecNumber>
    </submittedName>
</protein>
<dbReference type="PATRIC" id="fig|28037.93.peg.1277"/>
<name>A0A081QQK3_STRMT</name>
<keyword evidence="1" id="KW-0560">Oxidoreductase</keyword>
<dbReference type="GO" id="GO:0003920">
    <property type="term" value="F:GMP reductase activity"/>
    <property type="evidence" value="ECO:0007669"/>
    <property type="project" value="UniProtKB-EC"/>
</dbReference>
<organism evidence="1 2">
    <name type="scientific">Streptococcus mitis</name>
    <dbReference type="NCBI Taxonomy" id="28037"/>
    <lineage>
        <taxon>Bacteria</taxon>
        <taxon>Bacillati</taxon>
        <taxon>Bacillota</taxon>
        <taxon>Bacilli</taxon>
        <taxon>Lactobacillales</taxon>
        <taxon>Streptococcaceae</taxon>
        <taxon>Streptococcus</taxon>
        <taxon>Streptococcus mitis group</taxon>
    </lineage>
</organism>
<reference evidence="1 2" key="1">
    <citation type="submission" date="2014-05" db="EMBL/GenBank/DDBJ databases">
        <authorList>
            <person name="Daugherty S.C."/>
            <person name="Tallon L.J."/>
            <person name="Sadzewicz L."/>
            <person name="Kilian M."/>
            <person name="Tettelin H."/>
        </authorList>
    </citation>
    <scope>NUCLEOTIDE SEQUENCE [LARGE SCALE GENOMIC DNA]</scope>
    <source>
        <strain evidence="1 2">SK578</strain>
    </source>
</reference>
<dbReference type="AlphaFoldDB" id="A0A081QQK3"/>
<comment type="caution">
    <text evidence="1">The sequence shown here is derived from an EMBL/GenBank/DDBJ whole genome shotgun (WGS) entry which is preliminary data.</text>
</comment>
<sequence>MIPANQAPKPPQVKDKMSKIFSGMRQALLLALDLSMP</sequence>
<dbReference type="EC" id="1.7.1.7" evidence="1"/>
<gene>
    <name evidence="1" type="ORF">SK578_1324</name>
</gene>
<dbReference type="Proteomes" id="UP000028089">
    <property type="component" value="Unassembled WGS sequence"/>
</dbReference>
<evidence type="ECO:0000313" key="2">
    <source>
        <dbReference type="Proteomes" id="UP000028089"/>
    </source>
</evidence>
<accession>A0A081QQK3</accession>
<proteinExistence type="predicted"/>
<evidence type="ECO:0000313" key="1">
    <source>
        <dbReference type="EMBL" id="KEQ45226.1"/>
    </source>
</evidence>
<dbReference type="EMBL" id="JPFY01000013">
    <property type="protein sequence ID" value="KEQ45226.1"/>
    <property type="molecule type" value="Genomic_DNA"/>
</dbReference>